<reference evidence="7" key="1">
    <citation type="submission" date="2024-03" db="EMBL/GenBank/DDBJ databases">
        <authorList>
            <consortium name="ELIXIR-Norway"/>
            <consortium name="Elixir Norway"/>
        </authorList>
    </citation>
    <scope>NUCLEOTIDE SEQUENCE</scope>
</reference>
<dbReference type="Proteomes" id="UP001497522">
    <property type="component" value="Unassembled WGS sequence"/>
</dbReference>
<evidence type="ECO:0000256" key="4">
    <source>
        <dbReference type="SAM" id="MobiDB-lite"/>
    </source>
</evidence>
<evidence type="ECO:0000313" key="8">
    <source>
        <dbReference type="Proteomes" id="UP001497522"/>
    </source>
</evidence>
<protein>
    <recommendedName>
        <fullName evidence="6">Peptidase A1 domain-containing protein</fullName>
    </recommendedName>
</protein>
<dbReference type="PANTHER" id="PTHR47967">
    <property type="entry name" value="OS07G0603500 PROTEIN-RELATED"/>
    <property type="match status" value="1"/>
</dbReference>
<dbReference type="PROSITE" id="PS00141">
    <property type="entry name" value="ASP_PROTEASE"/>
    <property type="match status" value="1"/>
</dbReference>
<feature type="compositionally biased region" description="Low complexity" evidence="4">
    <location>
        <begin position="152"/>
        <end position="168"/>
    </location>
</feature>
<organism evidence="7 8">
    <name type="scientific">Sphagnum jensenii</name>
    <dbReference type="NCBI Taxonomy" id="128206"/>
    <lineage>
        <taxon>Eukaryota</taxon>
        <taxon>Viridiplantae</taxon>
        <taxon>Streptophyta</taxon>
        <taxon>Embryophyta</taxon>
        <taxon>Bryophyta</taxon>
        <taxon>Sphagnophytina</taxon>
        <taxon>Sphagnopsida</taxon>
        <taxon>Sphagnales</taxon>
        <taxon>Sphagnaceae</taxon>
        <taxon>Sphagnum</taxon>
    </lineage>
</organism>
<dbReference type="Pfam" id="PF14541">
    <property type="entry name" value="TAXi_C"/>
    <property type="match status" value="1"/>
</dbReference>
<keyword evidence="5" id="KW-1133">Transmembrane helix</keyword>
<dbReference type="InterPro" id="IPR001969">
    <property type="entry name" value="Aspartic_peptidase_AS"/>
</dbReference>
<dbReference type="InterPro" id="IPR033121">
    <property type="entry name" value="PEPTIDASE_A1"/>
</dbReference>
<keyword evidence="3" id="KW-0378">Hydrolase</keyword>
<dbReference type="InterPro" id="IPR021109">
    <property type="entry name" value="Peptidase_aspartic_dom_sf"/>
</dbReference>
<dbReference type="EMBL" id="CAXHBF010000434">
    <property type="protein sequence ID" value="CAK9856184.1"/>
    <property type="molecule type" value="Genomic_DNA"/>
</dbReference>
<feature type="region of interest" description="Disordered" evidence="4">
    <location>
        <begin position="235"/>
        <end position="257"/>
    </location>
</feature>
<sequence>MVVSGCIQLDLEFVGWSDLGHCKLFLMEGSLGAAPGAIRRSSSDAGYRGRMAVPAGLGIAATGAARVLLVQYLVLIAFFALVDRAVGIMSVETSHQDHYGQMQVDVNFLGSQRQKLHLQAQEETVDVLEHPKVSVVQQETYSSRETTVMTIQGSNGRQLSSRSSSYESLGRRESGAGSSILVELVHRDAPNSPFRKFSGSLFTTSREDLHREMLRRDTARVQTLMTRVAAGSSSTSWNSTITRGTKSANGSSSTLQSPVRSGINAGIGEYFMTIQMGTPPREVLATVDTGSEIFWLQCKPCEDCYNQIGPIFNPARSSSFRTLPCSSPVCKELIYYQCSNNNSSSRSNNTIATSAPRVCVYTVGYGDGSVSQGNLAEDTLVLKSASTGKPYYITGFAFGCGHINKGLFAGSAGILGLGRGKLSLPSQLLMIQGASAAIATNRFSYCLTDRFRNPDASSYIRFGTEAGAIVSSISSRNDSRKQQQLQYISMLKNPQMPVLYYVKLTGVAVGTELKLEFPASLYQVDGNGNGGVIFDSGTSITRLAEPAYSHLRDAFRTATAHLRRVEVDDGLFDTCYSLSHNQSQLLATIPVVTLYFDDKVRMPLPIDNTVLAIDSKGTFCLAFATAGAPGNVSIVGNVQQQNFKVEYDLTNNKIGFAPTDCGDQDQD</sequence>
<dbReference type="InterPro" id="IPR032799">
    <property type="entry name" value="TAXi_C"/>
</dbReference>
<feature type="region of interest" description="Disordered" evidence="4">
    <location>
        <begin position="150"/>
        <end position="172"/>
    </location>
</feature>
<dbReference type="PANTHER" id="PTHR47967:SF60">
    <property type="entry name" value="PROTEIN ASPARTIC PROTEASE IN GUARD CELL 1-LIKE"/>
    <property type="match status" value="1"/>
</dbReference>
<dbReference type="Gene3D" id="2.40.70.10">
    <property type="entry name" value="Acid Proteases"/>
    <property type="match status" value="2"/>
</dbReference>
<comment type="similarity">
    <text evidence="1">Belongs to the peptidase A1 family.</text>
</comment>
<keyword evidence="2" id="KW-0645">Protease</keyword>
<evidence type="ECO:0000256" key="1">
    <source>
        <dbReference type="ARBA" id="ARBA00007447"/>
    </source>
</evidence>
<evidence type="ECO:0000256" key="3">
    <source>
        <dbReference type="ARBA" id="ARBA00022801"/>
    </source>
</evidence>
<gene>
    <name evidence="7" type="ORF">CSSPJE1EN2_LOCUS26116</name>
</gene>
<name>A0ABP0ZZZ0_9BRYO</name>
<dbReference type="PROSITE" id="PS51767">
    <property type="entry name" value="PEPTIDASE_A1"/>
    <property type="match status" value="1"/>
</dbReference>
<keyword evidence="5" id="KW-0472">Membrane</keyword>
<dbReference type="InterPro" id="IPR051708">
    <property type="entry name" value="Plant_Aspart_Prot_A1"/>
</dbReference>
<dbReference type="InterPro" id="IPR032861">
    <property type="entry name" value="TAXi_N"/>
</dbReference>
<accession>A0ABP0ZZZ0</accession>
<dbReference type="Pfam" id="PF14543">
    <property type="entry name" value="TAXi_N"/>
    <property type="match status" value="1"/>
</dbReference>
<keyword evidence="8" id="KW-1185">Reference proteome</keyword>
<feature type="domain" description="Peptidase A1" evidence="6">
    <location>
        <begin position="270"/>
        <end position="657"/>
    </location>
</feature>
<feature type="transmembrane region" description="Helical" evidence="5">
    <location>
        <begin position="57"/>
        <end position="82"/>
    </location>
</feature>
<keyword evidence="5" id="KW-0812">Transmembrane</keyword>
<dbReference type="SUPFAM" id="SSF50630">
    <property type="entry name" value="Acid proteases"/>
    <property type="match status" value="1"/>
</dbReference>
<proteinExistence type="inferred from homology"/>
<evidence type="ECO:0000256" key="5">
    <source>
        <dbReference type="SAM" id="Phobius"/>
    </source>
</evidence>
<evidence type="ECO:0000256" key="2">
    <source>
        <dbReference type="ARBA" id="ARBA00022670"/>
    </source>
</evidence>
<comment type="caution">
    <text evidence="7">The sequence shown here is derived from an EMBL/GenBank/DDBJ whole genome shotgun (WGS) entry which is preliminary data.</text>
</comment>
<evidence type="ECO:0000313" key="7">
    <source>
        <dbReference type="EMBL" id="CAK9856184.1"/>
    </source>
</evidence>
<evidence type="ECO:0000259" key="6">
    <source>
        <dbReference type="PROSITE" id="PS51767"/>
    </source>
</evidence>